<evidence type="ECO:0000313" key="3">
    <source>
        <dbReference type="Proteomes" id="UP000828390"/>
    </source>
</evidence>
<evidence type="ECO:0000256" key="1">
    <source>
        <dbReference type="SAM" id="MobiDB-lite"/>
    </source>
</evidence>
<dbReference type="AlphaFoldDB" id="A0A9D4D4T9"/>
<gene>
    <name evidence="2" type="ORF">DPMN_044607</name>
</gene>
<sequence>MAVLETPWFMKTKTSDLGRVNQVFEERYQRSLTLIEMKKRKSLVKIDQEMNELRRDFRRIRTEVDFSTDLDENGKPINTDELRSKSTGDLPVTNGSCAIDIEKLRTRSALSRSRRFANLARANRRKAAKPPIIELLKERYSQENEIERLQMQLRDKVKPKRATKIKRKKRRDPGKVTETNILTNGDDIANDFRIPRLPLLNGYAETEDSLSEMKDSSRDRRFSIGSPRKHSRDHLPAIEKANVRKRSLEV</sequence>
<comment type="caution">
    <text evidence="2">The sequence shown here is derived from an EMBL/GenBank/DDBJ whole genome shotgun (WGS) entry which is preliminary data.</text>
</comment>
<name>A0A9D4D4T9_DREPO</name>
<reference evidence="2" key="2">
    <citation type="submission" date="2020-11" db="EMBL/GenBank/DDBJ databases">
        <authorList>
            <person name="McCartney M.A."/>
            <person name="Auch B."/>
            <person name="Kono T."/>
            <person name="Mallez S."/>
            <person name="Becker A."/>
            <person name="Gohl D.M."/>
            <person name="Silverstein K.A.T."/>
            <person name="Koren S."/>
            <person name="Bechman K.B."/>
            <person name="Herman A."/>
            <person name="Abrahante J.E."/>
            <person name="Garbe J."/>
        </authorList>
    </citation>
    <scope>NUCLEOTIDE SEQUENCE</scope>
    <source>
        <strain evidence="2">Duluth1</strain>
        <tissue evidence="2">Whole animal</tissue>
    </source>
</reference>
<protein>
    <submittedName>
        <fullName evidence="2">Uncharacterized protein</fullName>
    </submittedName>
</protein>
<keyword evidence="3" id="KW-1185">Reference proteome</keyword>
<proteinExistence type="predicted"/>
<feature type="compositionally biased region" description="Basic and acidic residues" evidence="1">
    <location>
        <begin position="211"/>
        <end position="222"/>
    </location>
</feature>
<feature type="region of interest" description="Disordered" evidence="1">
    <location>
        <begin position="208"/>
        <end position="250"/>
    </location>
</feature>
<dbReference type="Proteomes" id="UP000828390">
    <property type="component" value="Unassembled WGS sequence"/>
</dbReference>
<dbReference type="EMBL" id="JAIWYP010000011">
    <property type="protein sequence ID" value="KAH3738004.1"/>
    <property type="molecule type" value="Genomic_DNA"/>
</dbReference>
<organism evidence="2 3">
    <name type="scientific">Dreissena polymorpha</name>
    <name type="common">Zebra mussel</name>
    <name type="synonym">Mytilus polymorpha</name>
    <dbReference type="NCBI Taxonomy" id="45954"/>
    <lineage>
        <taxon>Eukaryota</taxon>
        <taxon>Metazoa</taxon>
        <taxon>Spiralia</taxon>
        <taxon>Lophotrochozoa</taxon>
        <taxon>Mollusca</taxon>
        <taxon>Bivalvia</taxon>
        <taxon>Autobranchia</taxon>
        <taxon>Heteroconchia</taxon>
        <taxon>Euheterodonta</taxon>
        <taxon>Imparidentia</taxon>
        <taxon>Neoheterodontei</taxon>
        <taxon>Myida</taxon>
        <taxon>Dreissenoidea</taxon>
        <taxon>Dreissenidae</taxon>
        <taxon>Dreissena</taxon>
    </lineage>
</organism>
<reference evidence="2" key="1">
    <citation type="journal article" date="2019" name="bioRxiv">
        <title>The Genome of the Zebra Mussel, Dreissena polymorpha: A Resource for Invasive Species Research.</title>
        <authorList>
            <person name="McCartney M.A."/>
            <person name="Auch B."/>
            <person name="Kono T."/>
            <person name="Mallez S."/>
            <person name="Zhang Y."/>
            <person name="Obille A."/>
            <person name="Becker A."/>
            <person name="Abrahante J.E."/>
            <person name="Garbe J."/>
            <person name="Badalamenti J.P."/>
            <person name="Herman A."/>
            <person name="Mangelson H."/>
            <person name="Liachko I."/>
            <person name="Sullivan S."/>
            <person name="Sone E.D."/>
            <person name="Koren S."/>
            <person name="Silverstein K.A.T."/>
            <person name="Beckman K.B."/>
            <person name="Gohl D.M."/>
        </authorList>
    </citation>
    <scope>NUCLEOTIDE SEQUENCE</scope>
    <source>
        <strain evidence="2">Duluth1</strain>
        <tissue evidence="2">Whole animal</tissue>
    </source>
</reference>
<accession>A0A9D4D4T9</accession>
<evidence type="ECO:0000313" key="2">
    <source>
        <dbReference type="EMBL" id="KAH3738004.1"/>
    </source>
</evidence>